<keyword evidence="2" id="KW-1003">Cell membrane</keyword>
<protein>
    <submittedName>
        <fullName evidence="7">Cytochrome c oxidase subunit 4</fullName>
    </submittedName>
</protein>
<evidence type="ECO:0000256" key="3">
    <source>
        <dbReference type="ARBA" id="ARBA00022692"/>
    </source>
</evidence>
<keyword evidence="3 6" id="KW-0812">Transmembrane</keyword>
<keyword evidence="5 6" id="KW-0472">Membrane</keyword>
<feature type="transmembrane region" description="Helical" evidence="6">
    <location>
        <begin position="65"/>
        <end position="85"/>
    </location>
</feature>
<dbReference type="Proteomes" id="UP000199126">
    <property type="component" value="Unassembled WGS sequence"/>
</dbReference>
<sequence>MTSTKLYAVIYVALFVMATAQVLVEFAGLSYWLGFWLILALSAVKALLVAGYYQHLLFEPRSITYLMVTGLVAALGLTLAAAYSIT</sequence>
<evidence type="ECO:0000256" key="5">
    <source>
        <dbReference type="ARBA" id="ARBA00023136"/>
    </source>
</evidence>
<dbReference type="OrthoDB" id="201875at2157"/>
<reference evidence="8" key="1">
    <citation type="submission" date="2016-10" db="EMBL/GenBank/DDBJ databases">
        <authorList>
            <person name="Varghese N."/>
            <person name="Submissions S."/>
        </authorList>
    </citation>
    <scope>NUCLEOTIDE SEQUENCE [LARGE SCALE GENOMIC DNA]</scope>
    <source>
        <strain evidence="8">CGMCC 1.10121</strain>
    </source>
</reference>
<dbReference type="EMBL" id="FODV01000001">
    <property type="protein sequence ID" value="SEO29203.1"/>
    <property type="molecule type" value="Genomic_DNA"/>
</dbReference>
<feature type="transmembrane region" description="Helical" evidence="6">
    <location>
        <begin position="30"/>
        <end position="53"/>
    </location>
</feature>
<name>A0A1H8NIK3_9EURY</name>
<evidence type="ECO:0000313" key="8">
    <source>
        <dbReference type="Proteomes" id="UP000199126"/>
    </source>
</evidence>
<evidence type="ECO:0000256" key="1">
    <source>
        <dbReference type="ARBA" id="ARBA00004651"/>
    </source>
</evidence>
<evidence type="ECO:0000256" key="2">
    <source>
        <dbReference type="ARBA" id="ARBA00022475"/>
    </source>
</evidence>
<comment type="subcellular location">
    <subcellularLocation>
        <location evidence="1">Cell membrane</location>
        <topology evidence="1">Multi-pass membrane protein</topology>
    </subcellularLocation>
</comment>
<gene>
    <name evidence="7" type="ORF">SAMN04487948_101566</name>
</gene>
<keyword evidence="4 6" id="KW-1133">Transmembrane helix</keyword>
<evidence type="ECO:0000313" key="7">
    <source>
        <dbReference type="EMBL" id="SEO29203.1"/>
    </source>
</evidence>
<dbReference type="GO" id="GO:0005886">
    <property type="term" value="C:plasma membrane"/>
    <property type="evidence" value="ECO:0007669"/>
    <property type="project" value="UniProtKB-SubCell"/>
</dbReference>
<organism evidence="7 8">
    <name type="scientific">Halogranum amylolyticum</name>
    <dbReference type="NCBI Taxonomy" id="660520"/>
    <lineage>
        <taxon>Archaea</taxon>
        <taxon>Methanobacteriati</taxon>
        <taxon>Methanobacteriota</taxon>
        <taxon>Stenosarchaea group</taxon>
        <taxon>Halobacteria</taxon>
        <taxon>Halobacteriales</taxon>
        <taxon>Haloferacaceae</taxon>
    </lineage>
</organism>
<evidence type="ECO:0000256" key="6">
    <source>
        <dbReference type="SAM" id="Phobius"/>
    </source>
</evidence>
<proteinExistence type="predicted"/>
<keyword evidence="8" id="KW-1185">Reference proteome</keyword>
<accession>A0A1H8NIK3</accession>
<dbReference type="AlphaFoldDB" id="A0A1H8NIK3"/>
<dbReference type="InterPro" id="IPR005171">
    <property type="entry name" value="Cyt_c_oxidase_su4_prok"/>
</dbReference>
<evidence type="ECO:0000256" key="4">
    <source>
        <dbReference type="ARBA" id="ARBA00022989"/>
    </source>
</evidence>
<dbReference type="RefSeq" id="WP_089820919.1">
    <property type="nucleotide sequence ID" value="NZ_FODV01000001.1"/>
</dbReference>
<dbReference type="Pfam" id="PF03626">
    <property type="entry name" value="COX4_pro"/>
    <property type="match status" value="1"/>
</dbReference>